<evidence type="ECO:0000256" key="1">
    <source>
        <dbReference type="SAM" id="MobiDB-lite"/>
    </source>
</evidence>
<dbReference type="Pfam" id="PF26203">
    <property type="entry name" value="Cys1"/>
    <property type="match status" value="1"/>
</dbReference>
<sequence length="108" mass="12435">MLSKALTRSTPDREKSNFTNECPVQHNKKPEGQSTISYDYSEEELMASHIWSKTTVEGEKGKILVYLLTDCSRKQNLHGKQKIVTRLNSVLHLCCCWDSHFEKGFNVM</sequence>
<dbReference type="STRING" id="8496.A0A151N838"/>
<evidence type="ECO:0000313" key="2">
    <source>
        <dbReference type="EMBL" id="KYO32983.1"/>
    </source>
</evidence>
<reference evidence="2 3" key="1">
    <citation type="journal article" date="2012" name="Genome Biol.">
        <title>Sequencing three crocodilian genomes to illuminate the evolution of archosaurs and amniotes.</title>
        <authorList>
            <person name="St John J.A."/>
            <person name="Braun E.L."/>
            <person name="Isberg S.R."/>
            <person name="Miles L.G."/>
            <person name="Chong A.Y."/>
            <person name="Gongora J."/>
            <person name="Dalzell P."/>
            <person name="Moran C."/>
            <person name="Bed'hom B."/>
            <person name="Abzhanov A."/>
            <person name="Burgess S.C."/>
            <person name="Cooksey A.M."/>
            <person name="Castoe T.A."/>
            <person name="Crawford N.G."/>
            <person name="Densmore L.D."/>
            <person name="Drew J.C."/>
            <person name="Edwards S.V."/>
            <person name="Faircloth B.C."/>
            <person name="Fujita M.K."/>
            <person name="Greenwold M.J."/>
            <person name="Hoffmann F.G."/>
            <person name="Howard J.M."/>
            <person name="Iguchi T."/>
            <person name="Janes D.E."/>
            <person name="Khan S.Y."/>
            <person name="Kohno S."/>
            <person name="de Koning A.J."/>
            <person name="Lance S.L."/>
            <person name="McCarthy F.M."/>
            <person name="McCormack J.E."/>
            <person name="Merchant M.E."/>
            <person name="Peterson D.G."/>
            <person name="Pollock D.D."/>
            <person name="Pourmand N."/>
            <person name="Raney B.J."/>
            <person name="Roessler K.A."/>
            <person name="Sanford J.R."/>
            <person name="Sawyer R.H."/>
            <person name="Schmidt C.J."/>
            <person name="Triplett E.W."/>
            <person name="Tuberville T.D."/>
            <person name="Venegas-Anaya M."/>
            <person name="Howard J.T."/>
            <person name="Jarvis E.D."/>
            <person name="Guillette L.J.Jr."/>
            <person name="Glenn T.C."/>
            <person name="Green R.E."/>
            <person name="Ray D.A."/>
        </authorList>
    </citation>
    <scope>NUCLEOTIDE SEQUENCE [LARGE SCALE GENOMIC DNA]</scope>
    <source>
        <strain evidence="2">KSC_2009_1</strain>
    </source>
</reference>
<name>A0A151N838_ALLMI</name>
<dbReference type="EMBL" id="AKHW03003826">
    <property type="protein sequence ID" value="KYO32983.1"/>
    <property type="molecule type" value="Genomic_DNA"/>
</dbReference>
<protein>
    <submittedName>
        <fullName evidence="2">Uncharacterized protein</fullName>
    </submittedName>
</protein>
<keyword evidence="3" id="KW-1185">Reference proteome</keyword>
<dbReference type="InterPro" id="IPR058884">
    <property type="entry name" value="Cys1"/>
</dbReference>
<dbReference type="Proteomes" id="UP000050525">
    <property type="component" value="Unassembled WGS sequence"/>
</dbReference>
<comment type="caution">
    <text evidence="2">The sequence shown here is derived from an EMBL/GenBank/DDBJ whole genome shotgun (WGS) entry which is preliminary data.</text>
</comment>
<organism evidence="2 3">
    <name type="scientific">Alligator mississippiensis</name>
    <name type="common">American alligator</name>
    <dbReference type="NCBI Taxonomy" id="8496"/>
    <lineage>
        <taxon>Eukaryota</taxon>
        <taxon>Metazoa</taxon>
        <taxon>Chordata</taxon>
        <taxon>Craniata</taxon>
        <taxon>Vertebrata</taxon>
        <taxon>Euteleostomi</taxon>
        <taxon>Archelosauria</taxon>
        <taxon>Archosauria</taxon>
        <taxon>Crocodylia</taxon>
        <taxon>Alligatoridae</taxon>
        <taxon>Alligatorinae</taxon>
        <taxon>Alligator</taxon>
    </lineage>
</organism>
<proteinExistence type="predicted"/>
<feature type="region of interest" description="Disordered" evidence="1">
    <location>
        <begin position="1"/>
        <end position="34"/>
    </location>
</feature>
<gene>
    <name evidence="2" type="ORF">Y1Q_0011303</name>
</gene>
<dbReference type="AlphaFoldDB" id="A0A151N838"/>
<accession>A0A151N838</accession>
<evidence type="ECO:0000313" key="3">
    <source>
        <dbReference type="Proteomes" id="UP000050525"/>
    </source>
</evidence>